<keyword evidence="2" id="KW-0472">Membrane</keyword>
<organism evidence="4 5">
    <name type="scientific">Algimonas ampicilliniresistens</name>
    <dbReference type="NCBI Taxonomy" id="1298735"/>
    <lineage>
        <taxon>Bacteria</taxon>
        <taxon>Pseudomonadati</taxon>
        <taxon>Pseudomonadota</taxon>
        <taxon>Alphaproteobacteria</taxon>
        <taxon>Maricaulales</taxon>
        <taxon>Robiginitomaculaceae</taxon>
        <taxon>Algimonas</taxon>
    </lineage>
</organism>
<comment type="caution">
    <text evidence="4">The sequence shown here is derived from an EMBL/GenBank/DDBJ whole genome shotgun (WGS) entry which is preliminary data.</text>
</comment>
<dbReference type="EMBL" id="BSNK01000002">
    <property type="protein sequence ID" value="GLQ24606.1"/>
    <property type="molecule type" value="Genomic_DNA"/>
</dbReference>
<gene>
    <name evidence="4" type="ORF">GCM10007853_24800</name>
</gene>
<dbReference type="RefSeq" id="WP_284391213.1">
    <property type="nucleotide sequence ID" value="NZ_BSNK01000002.1"/>
</dbReference>
<evidence type="ECO:0000256" key="2">
    <source>
        <dbReference type="SAM" id="Phobius"/>
    </source>
</evidence>
<keyword evidence="2" id="KW-1133">Transmembrane helix</keyword>
<feature type="transmembrane region" description="Helical" evidence="2">
    <location>
        <begin position="100"/>
        <end position="117"/>
    </location>
</feature>
<accession>A0ABQ5VDE7</accession>
<evidence type="ECO:0000313" key="4">
    <source>
        <dbReference type="EMBL" id="GLQ24606.1"/>
    </source>
</evidence>
<name>A0ABQ5VDE7_9PROT</name>
<dbReference type="Proteomes" id="UP001161391">
    <property type="component" value="Unassembled WGS sequence"/>
</dbReference>
<feature type="region of interest" description="Disordered" evidence="1">
    <location>
        <begin position="1"/>
        <end position="21"/>
    </location>
</feature>
<proteinExistence type="predicted"/>
<keyword evidence="5" id="KW-1185">Reference proteome</keyword>
<evidence type="ECO:0000313" key="5">
    <source>
        <dbReference type="Proteomes" id="UP001161391"/>
    </source>
</evidence>
<sequence length="119" mass="12753">MATVKTTTPKVTKKTTTKAPSVTTTSANVVPMTNDISQQLETLRNDLKLLAKSVKEQTLAKVEGRTETVKTVAVDQKDAAVARYDELTTKAEIQIREKPLTSMAIAAGAGLVLGAILRK</sequence>
<reference evidence="4" key="1">
    <citation type="journal article" date="2014" name="Int. J. Syst. Evol. Microbiol.">
        <title>Complete genome of a new Firmicutes species belonging to the dominant human colonic microbiota ('Ruminococcus bicirculans') reveals two chromosomes and a selective capacity to utilize plant glucans.</title>
        <authorList>
            <consortium name="NISC Comparative Sequencing Program"/>
            <person name="Wegmann U."/>
            <person name="Louis P."/>
            <person name="Goesmann A."/>
            <person name="Henrissat B."/>
            <person name="Duncan S.H."/>
            <person name="Flint H.J."/>
        </authorList>
    </citation>
    <scope>NUCLEOTIDE SEQUENCE</scope>
    <source>
        <strain evidence="4">NBRC 108219</strain>
    </source>
</reference>
<dbReference type="Pfam" id="PF19029">
    <property type="entry name" value="DUF883_C"/>
    <property type="match status" value="1"/>
</dbReference>
<dbReference type="InterPro" id="IPR043605">
    <property type="entry name" value="DUF883_C"/>
</dbReference>
<evidence type="ECO:0000256" key="1">
    <source>
        <dbReference type="SAM" id="MobiDB-lite"/>
    </source>
</evidence>
<reference evidence="4" key="2">
    <citation type="submission" date="2023-01" db="EMBL/GenBank/DDBJ databases">
        <title>Draft genome sequence of Algimonas ampicilliniresistens strain NBRC 108219.</title>
        <authorList>
            <person name="Sun Q."/>
            <person name="Mori K."/>
        </authorList>
    </citation>
    <scope>NUCLEOTIDE SEQUENCE</scope>
    <source>
        <strain evidence="4">NBRC 108219</strain>
    </source>
</reference>
<keyword evidence="2" id="KW-0812">Transmembrane</keyword>
<feature type="domain" description="DUF883" evidence="3">
    <location>
        <begin position="95"/>
        <end position="117"/>
    </location>
</feature>
<protein>
    <recommendedName>
        <fullName evidence="3">DUF883 domain-containing protein</fullName>
    </recommendedName>
</protein>
<feature type="compositionally biased region" description="Low complexity" evidence="1">
    <location>
        <begin position="1"/>
        <end position="10"/>
    </location>
</feature>
<evidence type="ECO:0000259" key="3">
    <source>
        <dbReference type="Pfam" id="PF19029"/>
    </source>
</evidence>